<reference evidence="1" key="1">
    <citation type="submission" date="2020-10" db="EMBL/GenBank/DDBJ databases">
        <authorList>
            <person name="Castelo-Branco R."/>
            <person name="Eusebio N."/>
            <person name="Adriana R."/>
            <person name="Vieira A."/>
            <person name="Brugerolle De Fraissinette N."/>
            <person name="Rezende De Castro R."/>
            <person name="Schneider M.P."/>
            <person name="Vasconcelos V."/>
            <person name="Leao P.N."/>
        </authorList>
    </citation>
    <scope>NUCLEOTIDE SEQUENCE</scope>
    <source>
        <strain evidence="1">LEGE 07157</strain>
    </source>
</reference>
<dbReference type="CDD" id="cd03062">
    <property type="entry name" value="TRX_Fd_Sucrase"/>
    <property type="match status" value="1"/>
</dbReference>
<dbReference type="InterPro" id="IPR036249">
    <property type="entry name" value="Thioredoxin-like_sf"/>
</dbReference>
<dbReference type="Pfam" id="PF06999">
    <property type="entry name" value="Suc_Fer-like"/>
    <property type="match status" value="1"/>
</dbReference>
<dbReference type="InterPro" id="IPR010350">
    <property type="entry name" value="Aim32/Apd1-like_bac"/>
</dbReference>
<dbReference type="Gene3D" id="3.40.30.10">
    <property type="entry name" value="Glutaredoxin"/>
    <property type="match status" value="1"/>
</dbReference>
<protein>
    <submittedName>
        <fullName evidence="1">Sucrase ferredoxin</fullName>
    </submittedName>
</protein>
<dbReference type="RefSeq" id="WP_194030240.1">
    <property type="nucleotide sequence ID" value="NZ_JADEWZ010000021.1"/>
</dbReference>
<organism evidence="1 2">
    <name type="scientific">Lusitaniella coriacea LEGE 07157</name>
    <dbReference type="NCBI Taxonomy" id="945747"/>
    <lineage>
        <taxon>Bacteria</taxon>
        <taxon>Bacillati</taxon>
        <taxon>Cyanobacteriota</taxon>
        <taxon>Cyanophyceae</taxon>
        <taxon>Spirulinales</taxon>
        <taxon>Lusitaniellaceae</taxon>
        <taxon>Lusitaniella</taxon>
    </lineage>
</organism>
<sequence>MSHFFCANLSRESGEDIIGSAPGHSIYIAIECPQPWSAKALESKGIPDNLRALAEKVKQSKQSVRFLLINSSRTEPSSGTKVILCRKKEGLADGYTKREFEANEIEKVAPILEEYLAGEESGADWVESFSKDILVCTHGSHDKCCAKYGYPFFREARAIASEMDLRNVRVWEASHIGGHRFAPTFLSLPDGRYYGAVDTESFKSILLRKGDIHCFNRVYRGWGLLPMPIQVLERELILQKGWEWFNYKVYCNVLAETYNRTLTKVELFCKPPNETPLVYRANIVLDESRTLHFKGSCNSDKESTYFKFAVENLHLVEMSPVLDAVG</sequence>
<dbReference type="EMBL" id="JADEWZ010000021">
    <property type="protein sequence ID" value="MBE9117148.1"/>
    <property type="molecule type" value="Genomic_DNA"/>
</dbReference>
<dbReference type="SUPFAM" id="SSF52833">
    <property type="entry name" value="Thioredoxin-like"/>
    <property type="match status" value="1"/>
</dbReference>
<dbReference type="PANTHER" id="PTHR31902">
    <property type="entry name" value="ACTIN PATCHES DISTAL PROTEIN 1"/>
    <property type="match status" value="1"/>
</dbReference>
<dbReference type="PANTHER" id="PTHR31902:SF22">
    <property type="entry name" value="SLL1203 PROTEIN"/>
    <property type="match status" value="1"/>
</dbReference>
<keyword evidence="2" id="KW-1185">Reference proteome</keyword>
<dbReference type="AlphaFoldDB" id="A0A8J7IVC1"/>
<comment type="caution">
    <text evidence="1">The sequence shown here is derived from an EMBL/GenBank/DDBJ whole genome shotgun (WGS) entry which is preliminary data.</text>
</comment>
<dbReference type="InterPro" id="IPR009737">
    <property type="entry name" value="Aim32/Apd1-like"/>
</dbReference>
<evidence type="ECO:0000313" key="1">
    <source>
        <dbReference type="EMBL" id="MBE9117148.1"/>
    </source>
</evidence>
<evidence type="ECO:0000313" key="2">
    <source>
        <dbReference type="Proteomes" id="UP000654482"/>
    </source>
</evidence>
<name>A0A8J7IVC1_9CYAN</name>
<gene>
    <name evidence="1" type="ORF">IQ249_14705</name>
</gene>
<accession>A0A8J7IVC1</accession>
<dbReference type="PIRSF" id="PIRSF035042">
    <property type="entry name" value="UCP035042_thirdx"/>
    <property type="match status" value="1"/>
</dbReference>
<proteinExistence type="predicted"/>
<dbReference type="Proteomes" id="UP000654482">
    <property type="component" value="Unassembled WGS sequence"/>
</dbReference>